<sequence length="371" mass="39769">MEPPALRQLAQLVDRAREDVNAGKKHLSQIQDFAGGEGVINQLTQGHQDAYRALDDWLGKLADVTLTCVSQAVTDAAGYYERTDRGSAEKLDGTYPETYVTEIREHTGHVAIEPPENTGRFQDVSEPQRHLSAVKDYRSELDGSPDWWDTFSPMVQIGNAIEVVTGVAVMMGLLDHRIDPQAEIVKPWVGDWAGIRAAADVLRNVGHEINGVSTDIKWASQGTEAVWQGNAGDGAAVYLMNLAKPLEEAWRPIDELAGKYVEASEEMVKLREAVVGVLNAIGDAAIEAAIAAGVAGGSASTGVGVPLAVVAGLFGAYKIYRVVDGIKEIFGIIGKIDTMIKVVQSAQTKYGTIQNGVKLPALPQSTLSAPK</sequence>
<evidence type="ECO:0008006" key="3">
    <source>
        <dbReference type="Google" id="ProtNLM"/>
    </source>
</evidence>
<comment type="caution">
    <text evidence="1">The sequence shown here is derived from an EMBL/GenBank/DDBJ whole genome shotgun (WGS) entry which is preliminary data.</text>
</comment>
<proteinExistence type="predicted"/>
<dbReference type="EMBL" id="JABVED010000007">
    <property type="protein sequence ID" value="MBC6448301.1"/>
    <property type="molecule type" value="Genomic_DNA"/>
</dbReference>
<name>A0ABR7L6H7_9PSEU</name>
<keyword evidence="2" id="KW-1185">Reference proteome</keyword>
<organism evidence="1 2">
    <name type="scientific">Actinokineospora xionganensis</name>
    <dbReference type="NCBI Taxonomy" id="2684470"/>
    <lineage>
        <taxon>Bacteria</taxon>
        <taxon>Bacillati</taxon>
        <taxon>Actinomycetota</taxon>
        <taxon>Actinomycetes</taxon>
        <taxon>Pseudonocardiales</taxon>
        <taxon>Pseudonocardiaceae</taxon>
        <taxon>Actinokineospora</taxon>
    </lineage>
</organism>
<evidence type="ECO:0000313" key="1">
    <source>
        <dbReference type="EMBL" id="MBC6448301.1"/>
    </source>
</evidence>
<reference evidence="1 2" key="1">
    <citation type="submission" date="2020-06" db="EMBL/GenBank/DDBJ databases">
        <title>Actinokineospora xiongansis sp. nov., isolated from soil of Baiyangdian.</title>
        <authorList>
            <person name="Zhang X."/>
        </authorList>
    </citation>
    <scope>NUCLEOTIDE SEQUENCE [LARGE SCALE GENOMIC DNA]</scope>
    <source>
        <strain evidence="1 2">HBU206404</strain>
    </source>
</reference>
<evidence type="ECO:0000313" key="2">
    <source>
        <dbReference type="Proteomes" id="UP000734823"/>
    </source>
</evidence>
<dbReference type="Proteomes" id="UP000734823">
    <property type="component" value="Unassembled WGS sequence"/>
</dbReference>
<accession>A0ABR7L6H7</accession>
<protein>
    <recommendedName>
        <fullName evidence="3">WXG100 family type VII secretion target</fullName>
    </recommendedName>
</protein>
<gene>
    <name evidence="1" type="ORF">GPZ80_14105</name>
</gene>
<dbReference type="RefSeq" id="WP_187220794.1">
    <property type="nucleotide sequence ID" value="NZ_JABVED010000007.1"/>
</dbReference>